<evidence type="ECO:0000256" key="1">
    <source>
        <dbReference type="ARBA" id="ARBA00007870"/>
    </source>
</evidence>
<evidence type="ECO:0000256" key="2">
    <source>
        <dbReference type="ARBA" id="ARBA00022857"/>
    </source>
</evidence>
<feature type="transmembrane region" description="Helical" evidence="5">
    <location>
        <begin position="12"/>
        <end position="33"/>
    </location>
</feature>
<reference evidence="9" key="1">
    <citation type="journal article" date="2015" name="Genome Announc.">
        <title>Draft genome sequence of the fungus Penicillium brasilianum MG11.</title>
        <authorList>
            <person name="Horn F."/>
            <person name="Linde J."/>
            <person name="Mattern D.J."/>
            <person name="Walther G."/>
            <person name="Guthke R."/>
            <person name="Brakhage A.A."/>
            <person name="Valiante V."/>
        </authorList>
    </citation>
    <scope>NUCLEOTIDE SEQUENCE [LARGE SCALE GENOMIC DNA]</scope>
    <source>
        <strain evidence="9">MG11</strain>
    </source>
</reference>
<dbReference type="InterPro" id="IPR013328">
    <property type="entry name" value="6PGD_dom2"/>
</dbReference>
<dbReference type="InterPro" id="IPR051402">
    <property type="entry name" value="KPR-Related"/>
</dbReference>
<dbReference type="PANTHER" id="PTHR21708:SF30">
    <property type="entry name" value="2-DEHYDROPANTOATE 2-REDUCTASE-RELATED"/>
    <property type="match status" value="1"/>
</dbReference>
<keyword evidence="5" id="KW-1133">Transmembrane helix</keyword>
<dbReference type="GO" id="GO:0005737">
    <property type="term" value="C:cytoplasm"/>
    <property type="evidence" value="ECO:0007669"/>
    <property type="project" value="TreeGrafter"/>
</dbReference>
<dbReference type="FunFam" id="1.10.1040.10:FF:000017">
    <property type="entry name" value="2-dehydropantoate 2-reductase"/>
    <property type="match status" value="1"/>
</dbReference>
<dbReference type="SUPFAM" id="SSF48179">
    <property type="entry name" value="6-phosphogluconate dehydrogenase C-terminal domain-like"/>
    <property type="match status" value="1"/>
</dbReference>
<feature type="domain" description="Ketopantoate reductase N-terminal" evidence="6">
    <location>
        <begin position="12"/>
        <end position="168"/>
    </location>
</feature>
<dbReference type="GO" id="GO:0008677">
    <property type="term" value="F:2-dehydropantoate 2-reductase activity"/>
    <property type="evidence" value="ECO:0007669"/>
    <property type="project" value="UniProtKB-EC"/>
</dbReference>
<dbReference type="Proteomes" id="UP000042958">
    <property type="component" value="Unassembled WGS sequence"/>
</dbReference>
<dbReference type="Gene3D" id="1.10.1040.10">
    <property type="entry name" value="N-(1-d-carboxylethyl)-l-norvaline Dehydrogenase, domain 2"/>
    <property type="match status" value="1"/>
</dbReference>
<dbReference type="InterPro" id="IPR036291">
    <property type="entry name" value="NAD(P)-bd_dom_sf"/>
</dbReference>
<dbReference type="Gene3D" id="3.40.50.720">
    <property type="entry name" value="NAD(P)-binding Rossmann-like Domain"/>
    <property type="match status" value="1"/>
</dbReference>
<dbReference type="EC" id="1.1.1.169" evidence="4"/>
<evidence type="ECO:0000259" key="7">
    <source>
        <dbReference type="Pfam" id="PF08546"/>
    </source>
</evidence>
<dbReference type="Pfam" id="PF08546">
    <property type="entry name" value="ApbA_C"/>
    <property type="match status" value="1"/>
</dbReference>
<evidence type="ECO:0000256" key="5">
    <source>
        <dbReference type="SAM" id="Phobius"/>
    </source>
</evidence>
<dbReference type="InterPro" id="IPR008927">
    <property type="entry name" value="6-PGluconate_DH-like_C_sf"/>
</dbReference>
<dbReference type="STRING" id="104259.A0A0F7U3C1"/>
<comment type="catalytic activity">
    <reaction evidence="4">
        <text>(R)-pantoate + NADP(+) = 2-dehydropantoate + NADPH + H(+)</text>
        <dbReference type="Rhea" id="RHEA:16233"/>
        <dbReference type="ChEBI" id="CHEBI:11561"/>
        <dbReference type="ChEBI" id="CHEBI:15378"/>
        <dbReference type="ChEBI" id="CHEBI:15980"/>
        <dbReference type="ChEBI" id="CHEBI:57783"/>
        <dbReference type="ChEBI" id="CHEBI:58349"/>
        <dbReference type="EC" id="1.1.1.169"/>
    </reaction>
</comment>
<evidence type="ECO:0000313" key="9">
    <source>
        <dbReference type="Proteomes" id="UP000042958"/>
    </source>
</evidence>
<keyword evidence="3 4" id="KW-0560">Oxidoreductase</keyword>
<comment type="function">
    <text evidence="4">Catalyzes the NADPH-dependent reduction of ketopantoate into pantoic acid.</text>
</comment>
<sequence>MADVLDSKMVRILVFGTGCIGTVYSLILTRASVELSCICRSNYTAIKTNGFTVQSAIFGSQTFYPKIYPSVQSAVDSEDAPYDYILVTTKAFPRAAADDSVPALIAPLVAPSTTIVLIQNGIGIERPYRDRFPHNAIISCVVYLPTTQIAPGIVHHTEVERLQLGTFPAAAVPESHHQAAATLAALFNAGGATVELYPDVQIARWRKLIGNASWNPICALSRCRDLQFLQASQFATEMVRKVMEEVMSVAIALGYGDQIGLADVTMQMDRSAARTWPGVEPSMLADVRANKPMEVDAVVGELVLLGREHGVSIPTLECLYVLSAGLSWSQNNTVI</sequence>
<feature type="domain" description="Ketopantoate reductase C-terminal" evidence="7">
    <location>
        <begin position="200"/>
        <end position="324"/>
    </location>
</feature>
<evidence type="ECO:0000256" key="4">
    <source>
        <dbReference type="RuleBase" id="RU362068"/>
    </source>
</evidence>
<dbReference type="NCBIfam" id="TIGR00745">
    <property type="entry name" value="apbA_panE"/>
    <property type="match status" value="1"/>
</dbReference>
<keyword evidence="2 4" id="KW-0521">NADP</keyword>
<evidence type="ECO:0000256" key="3">
    <source>
        <dbReference type="ARBA" id="ARBA00023002"/>
    </source>
</evidence>
<evidence type="ECO:0000313" key="8">
    <source>
        <dbReference type="EMBL" id="CEJ62756.1"/>
    </source>
</evidence>
<dbReference type="AlphaFoldDB" id="A0A0F7U3C1"/>
<evidence type="ECO:0000259" key="6">
    <source>
        <dbReference type="Pfam" id="PF02558"/>
    </source>
</evidence>
<organism evidence="8 9">
    <name type="scientific">Penicillium brasilianum</name>
    <dbReference type="NCBI Taxonomy" id="104259"/>
    <lineage>
        <taxon>Eukaryota</taxon>
        <taxon>Fungi</taxon>
        <taxon>Dikarya</taxon>
        <taxon>Ascomycota</taxon>
        <taxon>Pezizomycotina</taxon>
        <taxon>Eurotiomycetes</taxon>
        <taxon>Eurotiomycetidae</taxon>
        <taxon>Eurotiales</taxon>
        <taxon>Aspergillaceae</taxon>
        <taxon>Penicillium</taxon>
    </lineage>
</organism>
<protein>
    <recommendedName>
        <fullName evidence="4">2-dehydropantoate 2-reductase</fullName>
        <ecNumber evidence="4">1.1.1.169</ecNumber>
    </recommendedName>
    <alternativeName>
        <fullName evidence="4">Ketopantoate reductase</fullName>
    </alternativeName>
</protein>
<dbReference type="InterPro" id="IPR003710">
    <property type="entry name" value="ApbA"/>
</dbReference>
<dbReference type="InterPro" id="IPR013332">
    <property type="entry name" value="KPR_N"/>
</dbReference>
<dbReference type="SUPFAM" id="SSF51735">
    <property type="entry name" value="NAD(P)-binding Rossmann-fold domains"/>
    <property type="match status" value="1"/>
</dbReference>
<dbReference type="PANTHER" id="PTHR21708">
    <property type="entry name" value="PROBABLE 2-DEHYDROPANTOATE 2-REDUCTASE"/>
    <property type="match status" value="1"/>
</dbReference>
<keyword evidence="9" id="KW-1185">Reference proteome</keyword>
<dbReference type="OrthoDB" id="3609at2759"/>
<accession>A0A0F7U3C1</accession>
<keyword evidence="5" id="KW-0812">Transmembrane</keyword>
<keyword evidence="5" id="KW-0472">Membrane</keyword>
<comment type="similarity">
    <text evidence="1 4">Belongs to the ketopantoate reductase family.</text>
</comment>
<proteinExistence type="inferred from homology"/>
<name>A0A0F7U3C1_PENBI</name>
<dbReference type="Pfam" id="PF02558">
    <property type="entry name" value="ApbA"/>
    <property type="match status" value="1"/>
</dbReference>
<dbReference type="GO" id="GO:0015940">
    <property type="term" value="P:pantothenate biosynthetic process"/>
    <property type="evidence" value="ECO:0007669"/>
    <property type="project" value="InterPro"/>
</dbReference>
<dbReference type="EMBL" id="CDHK01000023">
    <property type="protein sequence ID" value="CEJ62756.1"/>
    <property type="molecule type" value="Genomic_DNA"/>
</dbReference>
<gene>
    <name evidence="8" type="ORF">PMG11_11247</name>
</gene>
<dbReference type="InterPro" id="IPR013752">
    <property type="entry name" value="KPA_reductase"/>
</dbReference>